<name>A0A1C7LSQ5_GRIFR</name>
<reference evidence="1 2" key="1">
    <citation type="submission" date="2016-03" db="EMBL/GenBank/DDBJ databases">
        <title>Whole genome sequencing of Grifola frondosa 9006-11.</title>
        <authorList>
            <person name="Min B."/>
            <person name="Park H."/>
            <person name="Kim J.-G."/>
            <person name="Cho H."/>
            <person name="Oh Y.-L."/>
            <person name="Kong W.-S."/>
            <person name="Choi I.-G."/>
        </authorList>
    </citation>
    <scope>NUCLEOTIDE SEQUENCE [LARGE SCALE GENOMIC DNA]</scope>
    <source>
        <strain evidence="1 2">9006-11</strain>
    </source>
</reference>
<evidence type="ECO:0000313" key="2">
    <source>
        <dbReference type="Proteomes" id="UP000092993"/>
    </source>
</evidence>
<dbReference type="Proteomes" id="UP000092993">
    <property type="component" value="Unassembled WGS sequence"/>
</dbReference>
<dbReference type="EMBL" id="LUGG01000023">
    <property type="protein sequence ID" value="OBZ67763.1"/>
    <property type="molecule type" value="Genomic_DNA"/>
</dbReference>
<keyword evidence="2" id="KW-1185">Reference proteome</keyword>
<proteinExistence type="predicted"/>
<protein>
    <submittedName>
        <fullName evidence="1">Uncharacterized protein</fullName>
    </submittedName>
</protein>
<accession>A0A1C7LSQ5</accession>
<dbReference type="AlphaFoldDB" id="A0A1C7LSQ5"/>
<comment type="caution">
    <text evidence="1">The sequence shown here is derived from an EMBL/GenBank/DDBJ whole genome shotgun (WGS) entry which is preliminary data.</text>
</comment>
<gene>
    <name evidence="1" type="ORF">A0H81_12511</name>
</gene>
<evidence type="ECO:0000313" key="1">
    <source>
        <dbReference type="EMBL" id="OBZ67763.1"/>
    </source>
</evidence>
<sequence>MLWPSYFLRDAAASNFALFGQILCCALPRSRSCRSAECIFGVSRPRRAPWPIVHALLCGASFPASARTLQCSSACYERRAHNSDGEYASLRVSWATPFGLPCGPLFGSSDQVEPRPPMSRQAFATSRRSYAVGMPLPRSAIRDSFSAGLHCEAPHTRLSSVGGSSSCSAGFTLALRISSEWARSADVCLEAMGAFAPQFENFFFGSPQSYCPAGHMIRYCNRLGTSPENYSNSPPSFLPDWTLHNDNDALTSMPPSKNNLCLLVSETLGLSVPSLCGSLPPRTHVFDHAVMAMRRPERVKMLAVQCYLWFSEVTAVETVDGVSLVIIKPDDLPERSMKLPEFSVFRVREAV</sequence>
<organism evidence="1 2">
    <name type="scientific">Grifola frondosa</name>
    <name type="common">Maitake</name>
    <name type="synonym">Polyporus frondosus</name>
    <dbReference type="NCBI Taxonomy" id="5627"/>
    <lineage>
        <taxon>Eukaryota</taxon>
        <taxon>Fungi</taxon>
        <taxon>Dikarya</taxon>
        <taxon>Basidiomycota</taxon>
        <taxon>Agaricomycotina</taxon>
        <taxon>Agaricomycetes</taxon>
        <taxon>Polyporales</taxon>
        <taxon>Grifolaceae</taxon>
        <taxon>Grifola</taxon>
    </lineage>
</organism>